<proteinExistence type="predicted"/>
<dbReference type="Gene3D" id="2.160.10.10">
    <property type="entry name" value="Hexapeptide repeat proteins"/>
    <property type="match status" value="1"/>
</dbReference>
<dbReference type="InterPro" id="IPR011004">
    <property type="entry name" value="Trimer_LpxA-like_sf"/>
</dbReference>
<keyword evidence="5" id="KW-1185">Reference proteome</keyword>
<dbReference type="AlphaFoldDB" id="A0A366HBB3"/>
<dbReference type="InterPro" id="IPR056729">
    <property type="entry name" value="GMPPB_C"/>
</dbReference>
<dbReference type="EMBL" id="QNRR01000010">
    <property type="protein sequence ID" value="RBP39048.1"/>
    <property type="molecule type" value="Genomic_DNA"/>
</dbReference>
<dbReference type="InterPro" id="IPR050065">
    <property type="entry name" value="GlmU-like"/>
</dbReference>
<evidence type="ECO:0000313" key="5">
    <source>
        <dbReference type="Proteomes" id="UP000253426"/>
    </source>
</evidence>
<dbReference type="Pfam" id="PF25087">
    <property type="entry name" value="GMPPB_C"/>
    <property type="match status" value="1"/>
</dbReference>
<keyword evidence="1 4" id="KW-0808">Transferase</keyword>
<dbReference type="PANTHER" id="PTHR43584">
    <property type="entry name" value="NUCLEOTIDYL TRANSFERASE"/>
    <property type="match status" value="1"/>
</dbReference>
<dbReference type="CDD" id="cd05636">
    <property type="entry name" value="LbH_G1P_TT_C_like"/>
    <property type="match status" value="1"/>
</dbReference>
<dbReference type="Proteomes" id="UP000253426">
    <property type="component" value="Unassembled WGS sequence"/>
</dbReference>
<keyword evidence="2" id="KW-0012">Acyltransferase</keyword>
<feature type="domain" description="Mannose-1-phosphate guanyltransferase C-terminal" evidence="3">
    <location>
        <begin position="85"/>
        <end position="158"/>
    </location>
</feature>
<evidence type="ECO:0000313" key="4">
    <source>
        <dbReference type="EMBL" id="RBP39048.1"/>
    </source>
</evidence>
<sequence>MGIVPPDILNSVVPMLPTDYLDFTHTVHRALFADGEPVWSALSRIGSYLQAELKPAILGDVSPKATVGEQVFIDEGAVVEANAVIKGPAWIGRGSHVRSGAYIRENVIVGEKCVLGNSCEFKNCVLFDNCEVPHFNYVGDAILGYKAHLGAGVILSNVKLDRLEVVVVHEGQRISTGLRKFSAIIGDHAEIGCNSVVNPGTLVGRNTIIYPLSSVNGVIPANSFVKLRQTQEIVQRR</sequence>
<dbReference type="GO" id="GO:0016746">
    <property type="term" value="F:acyltransferase activity"/>
    <property type="evidence" value="ECO:0007669"/>
    <property type="project" value="UniProtKB-KW"/>
</dbReference>
<accession>A0A366HBB3</accession>
<dbReference type="SUPFAM" id="SSF51161">
    <property type="entry name" value="Trimeric LpxA-like enzymes"/>
    <property type="match status" value="1"/>
</dbReference>
<comment type="caution">
    <text evidence="4">The sequence shown here is derived from an EMBL/GenBank/DDBJ whole genome shotgun (WGS) entry which is preliminary data.</text>
</comment>
<evidence type="ECO:0000259" key="3">
    <source>
        <dbReference type="Pfam" id="PF25087"/>
    </source>
</evidence>
<gene>
    <name evidence="4" type="ORF">DES53_11072</name>
</gene>
<organism evidence="4 5">
    <name type="scientific">Roseimicrobium gellanilyticum</name>
    <dbReference type="NCBI Taxonomy" id="748857"/>
    <lineage>
        <taxon>Bacteria</taxon>
        <taxon>Pseudomonadati</taxon>
        <taxon>Verrucomicrobiota</taxon>
        <taxon>Verrucomicrobiia</taxon>
        <taxon>Verrucomicrobiales</taxon>
        <taxon>Verrucomicrobiaceae</taxon>
        <taxon>Roseimicrobium</taxon>
    </lineage>
</organism>
<protein>
    <submittedName>
        <fullName evidence="4">Transferase family hexapeptide repeat protein</fullName>
    </submittedName>
</protein>
<dbReference type="PANTHER" id="PTHR43584:SF8">
    <property type="entry name" value="N-ACETYLMURAMATE ALPHA-1-PHOSPHATE URIDYLYLTRANSFERASE"/>
    <property type="match status" value="1"/>
</dbReference>
<evidence type="ECO:0000256" key="1">
    <source>
        <dbReference type="ARBA" id="ARBA00022679"/>
    </source>
</evidence>
<reference evidence="4 5" key="1">
    <citation type="submission" date="2018-06" db="EMBL/GenBank/DDBJ databases">
        <title>Genomic Encyclopedia of Type Strains, Phase IV (KMG-IV): sequencing the most valuable type-strain genomes for metagenomic binning, comparative biology and taxonomic classification.</title>
        <authorList>
            <person name="Goeker M."/>
        </authorList>
    </citation>
    <scope>NUCLEOTIDE SEQUENCE [LARGE SCALE GENOMIC DNA]</scope>
    <source>
        <strain evidence="4 5">DSM 25532</strain>
    </source>
</reference>
<name>A0A366HBB3_9BACT</name>
<dbReference type="GO" id="GO:0016779">
    <property type="term" value="F:nucleotidyltransferase activity"/>
    <property type="evidence" value="ECO:0007669"/>
    <property type="project" value="UniProtKB-ARBA"/>
</dbReference>
<evidence type="ECO:0000256" key="2">
    <source>
        <dbReference type="ARBA" id="ARBA00023315"/>
    </source>
</evidence>